<sequence>MAEITKQPSAAPGSPAPAAHTAPHRPKYALPLPIRTFPLPTFYPSNPLSLFHLAFAWLGQVFFPPPAEPAVVHRGVWSPETRSVHITDPKSMNDLWCQGFFGKGSLSRSEPNWLNREKARLGLVDITSEQRTNKRREERADTKWERGRSELEAIERRRREEEAELAAAEADANAANAASAAGTEAATNIAAGAGVVKAAGVAAVQAQPVIHGQPQPEASSVSKPQPRSCALAVDGAAEPDEPILRPTFKPPVGPLELLALPNSEADLLAATAARETARAAEQENPPRERVLRPAATFTAPIGPLELLALPNSEADLLAALAAGEDRPSKLRPRPFFKAPVGPLELLALPNSEADLLAAVAADKMQHDGAELRSALDSTVEPVRPVIASPAKENGPGGSEAKEDIAGPPVDVPLKQTTSHRSDHDHVKAQLSDGALRPQANGCSTPLLDHVLINGLTEHSKGSVASTTHVPDAPGTKKRSGELVNGGTDAIQPLKRQKSVRFSPNVKSTIFQHSDPPSPNLSSNSSSSAKSAWSAKNGRLPNGHATSYFGSTNGAAKGTAVSVRPGATEAKKGGEAVNDATVAAITNKEHLQLSAEEAFFLAYALGALVVVDPATNAALSTQQLFTLFRQQSYFPPRGPTPFPHAAYLATDDPFLVHYAVYHHFRSLGWVPRHGIKFGVDWLLYGKGPALDHAEFGVIVMPSYTDPRWADSKRQQQQQQQQRRGRLRRSWHWLHGVNRVLSTVYKGFVLAYVDIPPPAAASGDGGNGDSDGCGGGGGEPTSITDLLSRYTVREVTVRRWSSNRNRD</sequence>
<evidence type="ECO:0000256" key="5">
    <source>
        <dbReference type="SAM" id="MobiDB-lite"/>
    </source>
</evidence>
<feature type="compositionally biased region" description="Polar residues" evidence="5">
    <location>
        <begin position="499"/>
        <end position="511"/>
    </location>
</feature>
<dbReference type="PANTHER" id="PTHR21227">
    <property type="entry name" value="TRNA-SPLICING ENDONUCLEASE SUBUNIT SEN2"/>
    <property type="match status" value="1"/>
</dbReference>
<keyword evidence="8" id="KW-1185">Reference proteome</keyword>
<evidence type="ECO:0000313" key="7">
    <source>
        <dbReference type="EMBL" id="OAA59223.1"/>
    </source>
</evidence>
<proteinExistence type="inferred from homology"/>
<feature type="region of interest" description="Disordered" evidence="5">
    <location>
        <begin position="1"/>
        <end position="23"/>
    </location>
</feature>
<reference evidence="7 8" key="1">
    <citation type="journal article" date="2016" name="Genome Biol. Evol.">
        <title>Divergent and convergent evolution of fungal pathogenicity.</title>
        <authorList>
            <person name="Shang Y."/>
            <person name="Xiao G."/>
            <person name="Zheng P."/>
            <person name="Cen K."/>
            <person name="Zhan S."/>
            <person name="Wang C."/>
        </authorList>
    </citation>
    <scope>NUCLEOTIDE SEQUENCE [LARGE SCALE GENOMIC DNA]</scope>
    <source>
        <strain evidence="7 8">RCEF 264</strain>
    </source>
</reference>
<dbReference type="STRING" id="1081102.A0A167S4D2"/>
<comment type="caution">
    <text evidence="7">The sequence shown here is derived from an EMBL/GenBank/DDBJ whole genome shotgun (WGS) entry which is preliminary data.</text>
</comment>
<dbReference type="GO" id="GO:0000214">
    <property type="term" value="C:tRNA-intron endonuclease complex"/>
    <property type="evidence" value="ECO:0007669"/>
    <property type="project" value="TreeGrafter"/>
</dbReference>
<feature type="region of interest" description="Disordered" evidence="5">
    <location>
        <begin position="461"/>
        <end position="537"/>
    </location>
</feature>
<dbReference type="PANTHER" id="PTHR21227:SF0">
    <property type="entry name" value="TRNA-SPLICING ENDONUCLEASE SUBUNIT SEN2"/>
    <property type="match status" value="1"/>
</dbReference>
<dbReference type="InterPro" id="IPR006677">
    <property type="entry name" value="tRNA_intron_Endonuc_cat-like"/>
</dbReference>
<evidence type="ECO:0000256" key="2">
    <source>
        <dbReference type="ARBA" id="ARBA00012573"/>
    </source>
</evidence>
<dbReference type="InterPro" id="IPR011856">
    <property type="entry name" value="tRNA_endonuc-like_dom_sf"/>
</dbReference>
<evidence type="ECO:0000259" key="6">
    <source>
        <dbReference type="Pfam" id="PF01974"/>
    </source>
</evidence>
<dbReference type="InterPro" id="IPR006676">
    <property type="entry name" value="tRNA_splic"/>
</dbReference>
<gene>
    <name evidence="7" type="ORF">SPI_06425</name>
</gene>
<feature type="region of interest" description="Disordered" evidence="5">
    <location>
        <begin position="759"/>
        <end position="783"/>
    </location>
</feature>
<dbReference type="EC" id="4.6.1.16" evidence="2"/>
<evidence type="ECO:0000256" key="3">
    <source>
        <dbReference type="ARBA" id="ARBA00034031"/>
    </source>
</evidence>
<dbReference type="OrthoDB" id="10249562at2759"/>
<dbReference type="Gene3D" id="3.40.1350.10">
    <property type="match status" value="1"/>
</dbReference>
<comment type="catalytic activity">
    <reaction evidence="3">
        <text>pretRNA = a 3'-half-tRNA molecule with a 5'-OH end + a 5'-half-tRNA molecule with a 2',3'-cyclic phosphate end + an intron with a 2',3'-cyclic phosphate and a 5'-hydroxyl terminus.</text>
        <dbReference type="EC" id="4.6.1.16"/>
    </reaction>
</comment>
<feature type="compositionally biased region" description="Low complexity" evidence="5">
    <location>
        <begin position="519"/>
        <end position="536"/>
    </location>
</feature>
<dbReference type="Pfam" id="PF01974">
    <property type="entry name" value="tRNA_int_endo"/>
    <property type="match status" value="1"/>
</dbReference>
<dbReference type="GO" id="GO:0000379">
    <property type="term" value="P:tRNA-type intron splice site recognition and cleavage"/>
    <property type="evidence" value="ECO:0007669"/>
    <property type="project" value="TreeGrafter"/>
</dbReference>
<dbReference type="InterPro" id="IPR036167">
    <property type="entry name" value="tRNA_intron_Endo_cat-like_sf"/>
</dbReference>
<dbReference type="FunFam" id="3.40.1350.10:FF:000007">
    <property type="entry name" value="tRNA-splicing endonuclease subunit Sen2"/>
    <property type="match status" value="1"/>
</dbReference>
<evidence type="ECO:0000313" key="8">
    <source>
        <dbReference type="Proteomes" id="UP000076874"/>
    </source>
</evidence>
<comment type="similarity">
    <text evidence="1">Belongs to the tRNA-intron endonuclease family.</text>
</comment>
<dbReference type="AlphaFoldDB" id="A0A167S4D2"/>
<feature type="compositionally biased region" description="Low complexity" evidence="5">
    <location>
        <begin position="8"/>
        <end position="21"/>
    </location>
</feature>
<dbReference type="GO" id="GO:0005737">
    <property type="term" value="C:cytoplasm"/>
    <property type="evidence" value="ECO:0007669"/>
    <property type="project" value="TreeGrafter"/>
</dbReference>
<feature type="coiled-coil region" evidence="4">
    <location>
        <begin position="144"/>
        <end position="178"/>
    </location>
</feature>
<feature type="compositionally biased region" description="Gly residues" evidence="5">
    <location>
        <begin position="761"/>
        <end position="777"/>
    </location>
</feature>
<dbReference type="CDD" id="cd22363">
    <property type="entry name" value="tRNA-intron_lyase_C"/>
    <property type="match status" value="1"/>
</dbReference>
<dbReference type="EMBL" id="AZHD01000011">
    <property type="protein sequence ID" value="OAA59223.1"/>
    <property type="molecule type" value="Genomic_DNA"/>
</dbReference>
<feature type="domain" description="tRNA intron endonuclease catalytic" evidence="6">
    <location>
        <begin position="653"/>
        <end position="752"/>
    </location>
</feature>
<feature type="region of interest" description="Disordered" evidence="5">
    <location>
        <begin position="387"/>
        <end position="421"/>
    </location>
</feature>
<evidence type="ECO:0000256" key="1">
    <source>
        <dbReference type="ARBA" id="ARBA00008078"/>
    </source>
</evidence>
<keyword evidence="7" id="KW-0255">Endonuclease</keyword>
<dbReference type="Proteomes" id="UP000076874">
    <property type="component" value="Unassembled WGS sequence"/>
</dbReference>
<keyword evidence="7" id="KW-0540">Nuclease</keyword>
<dbReference type="GO" id="GO:0003676">
    <property type="term" value="F:nucleic acid binding"/>
    <property type="evidence" value="ECO:0007669"/>
    <property type="project" value="InterPro"/>
</dbReference>
<organism evidence="7 8">
    <name type="scientific">Niveomyces insectorum RCEF 264</name>
    <dbReference type="NCBI Taxonomy" id="1081102"/>
    <lineage>
        <taxon>Eukaryota</taxon>
        <taxon>Fungi</taxon>
        <taxon>Dikarya</taxon>
        <taxon>Ascomycota</taxon>
        <taxon>Pezizomycotina</taxon>
        <taxon>Sordariomycetes</taxon>
        <taxon>Hypocreomycetidae</taxon>
        <taxon>Hypocreales</taxon>
        <taxon>Cordycipitaceae</taxon>
        <taxon>Niveomyces</taxon>
    </lineage>
</organism>
<name>A0A167S4D2_9HYPO</name>
<protein>
    <recommendedName>
        <fullName evidence="2">tRNA-intron lyase</fullName>
        <ecNumber evidence="2">4.6.1.16</ecNumber>
    </recommendedName>
</protein>
<keyword evidence="4" id="KW-0175">Coiled coil</keyword>
<dbReference type="SUPFAM" id="SSF53032">
    <property type="entry name" value="tRNA-intron endonuclease catalytic domain-like"/>
    <property type="match status" value="1"/>
</dbReference>
<dbReference type="GO" id="GO:0000213">
    <property type="term" value="F:tRNA-intron lyase activity"/>
    <property type="evidence" value="ECO:0007669"/>
    <property type="project" value="UniProtKB-EC"/>
</dbReference>
<evidence type="ECO:0000256" key="4">
    <source>
        <dbReference type="SAM" id="Coils"/>
    </source>
</evidence>
<accession>A0A167S4D2</accession>
<keyword evidence="7" id="KW-0378">Hydrolase</keyword>